<dbReference type="EMBL" id="MYFO01000002">
    <property type="protein sequence ID" value="TFE91456.1"/>
    <property type="molecule type" value="Genomic_DNA"/>
</dbReference>
<comment type="caution">
    <text evidence="2">The sequence shown here is derived from an EMBL/GenBank/DDBJ whole genome shotgun (WGS) entry which is preliminary data.</text>
</comment>
<feature type="transmembrane region" description="Helical" evidence="1">
    <location>
        <begin position="26"/>
        <end position="44"/>
    </location>
</feature>
<evidence type="ECO:0000256" key="1">
    <source>
        <dbReference type="SAM" id="Phobius"/>
    </source>
</evidence>
<keyword evidence="1" id="KW-1133">Transmembrane helix</keyword>
<gene>
    <name evidence="2" type="ORF">B5M42_02500</name>
</gene>
<keyword evidence="3" id="KW-1185">Reference proteome</keyword>
<evidence type="ECO:0000313" key="2">
    <source>
        <dbReference type="EMBL" id="TFE91456.1"/>
    </source>
</evidence>
<accession>A0A4Y8Q9Q0</accession>
<feature type="transmembrane region" description="Helical" evidence="1">
    <location>
        <begin position="50"/>
        <end position="70"/>
    </location>
</feature>
<keyword evidence="1" id="KW-0472">Membrane</keyword>
<proteinExistence type="predicted"/>
<dbReference type="Proteomes" id="UP000298246">
    <property type="component" value="Unassembled WGS sequence"/>
</dbReference>
<name>A0A4Y8Q9Q0_9BACL</name>
<protein>
    <recommendedName>
        <fullName evidence="4">DUF1232 domain-containing protein</fullName>
    </recommendedName>
</protein>
<evidence type="ECO:0008006" key="4">
    <source>
        <dbReference type="Google" id="ProtNLM"/>
    </source>
</evidence>
<keyword evidence="1" id="KW-0812">Transmembrane</keyword>
<evidence type="ECO:0000313" key="3">
    <source>
        <dbReference type="Proteomes" id="UP000298246"/>
    </source>
</evidence>
<dbReference type="AlphaFoldDB" id="A0A4Y8Q9Q0"/>
<organism evidence="2 3">
    <name type="scientific">Paenibacillus athensensis</name>
    <dbReference type="NCBI Taxonomy" id="1967502"/>
    <lineage>
        <taxon>Bacteria</taxon>
        <taxon>Bacillati</taxon>
        <taxon>Bacillota</taxon>
        <taxon>Bacilli</taxon>
        <taxon>Bacillales</taxon>
        <taxon>Paenibacillaceae</taxon>
        <taxon>Paenibacillus</taxon>
    </lineage>
</organism>
<dbReference type="OrthoDB" id="2657769at2"/>
<sequence length="85" mass="10004">MRKIWSLRYWKHVLTRVWRLLRSPQVPLGAKLLFLIPALLYWVLPDVMPFIPIDDAAVTMLLAVVFSEALERKYPDRSLEAGRKQ</sequence>
<reference evidence="2 3" key="1">
    <citation type="submission" date="2017-03" db="EMBL/GenBank/DDBJ databases">
        <title>Isolation of Levoglucosan Utilizing Bacteria.</title>
        <authorList>
            <person name="Arya A.S."/>
        </authorList>
    </citation>
    <scope>NUCLEOTIDE SEQUENCE [LARGE SCALE GENOMIC DNA]</scope>
    <source>
        <strain evidence="2 3">MEC069</strain>
    </source>
</reference>